<organism evidence="1 2">
    <name type="scientific">Acinetobacter lwoffii</name>
    <dbReference type="NCBI Taxonomy" id="28090"/>
    <lineage>
        <taxon>Bacteria</taxon>
        <taxon>Pseudomonadati</taxon>
        <taxon>Pseudomonadota</taxon>
        <taxon>Gammaproteobacteria</taxon>
        <taxon>Moraxellales</taxon>
        <taxon>Moraxellaceae</taxon>
        <taxon>Acinetobacter</taxon>
    </lineage>
</organism>
<gene>
    <name evidence="1" type="ORF">Q8G51_00500</name>
</gene>
<accession>A0AAW8ARU4</accession>
<evidence type="ECO:0000313" key="1">
    <source>
        <dbReference type="EMBL" id="MDP1446357.1"/>
    </source>
</evidence>
<sequence length="107" mass="11928">MNKMKVLSGVIFVLLIVLVASIGLSYSRILELEDSIDSLHSQMYSLQNDSPAVIDTSSKIEELESSISDLEYELGRVKTIASEAEEKSKEAENKLYSLCMIHNICDL</sequence>
<dbReference type="EMBL" id="JAUUUS010000001">
    <property type="protein sequence ID" value="MDP1446357.1"/>
    <property type="molecule type" value="Genomic_DNA"/>
</dbReference>
<proteinExistence type="predicted"/>
<dbReference type="Proteomes" id="UP001242129">
    <property type="component" value="Unassembled WGS sequence"/>
</dbReference>
<evidence type="ECO:0000313" key="2">
    <source>
        <dbReference type="Proteomes" id="UP001242129"/>
    </source>
</evidence>
<reference evidence="1" key="1">
    <citation type="submission" date="2023-07" db="EMBL/GenBank/DDBJ databases">
        <title>Dynamics of blaOXA-23 gene transmission in Acinetobacter spp. from contaminated veterinary surfaces.</title>
        <authorList>
            <person name="Moreira Da Silva J."/>
            <person name="Menezes J."/>
            <person name="Fernandes L."/>
            <person name="Marques C."/>
            <person name="Amaral A."/>
            <person name="Timofte D."/>
            <person name="Pomba C."/>
        </authorList>
    </citation>
    <scope>NUCLEOTIDE SEQUENCE</scope>
    <source>
        <strain evidence="1">CMVB11Z4A1</strain>
    </source>
</reference>
<name>A0AAW8ARU4_ACILW</name>
<dbReference type="AlphaFoldDB" id="A0AAW8ARU4"/>
<protein>
    <submittedName>
        <fullName evidence="1">Uncharacterized protein</fullName>
    </submittedName>
</protein>
<comment type="caution">
    <text evidence="1">The sequence shown here is derived from an EMBL/GenBank/DDBJ whole genome shotgun (WGS) entry which is preliminary data.</text>
</comment>
<dbReference type="RefSeq" id="WP_305157601.1">
    <property type="nucleotide sequence ID" value="NZ_JAUUUQ010000001.1"/>
</dbReference>